<evidence type="ECO:0000313" key="1">
    <source>
        <dbReference type="EMBL" id="MDN4163863.1"/>
    </source>
</evidence>
<comment type="caution">
    <text evidence="1">The sequence shown here is derived from an EMBL/GenBank/DDBJ whole genome shotgun (WGS) entry which is preliminary data.</text>
</comment>
<organism evidence="1 2">
    <name type="scientific">Shiella aurantiaca</name>
    <dbReference type="NCBI Taxonomy" id="3058365"/>
    <lineage>
        <taxon>Bacteria</taxon>
        <taxon>Pseudomonadati</taxon>
        <taxon>Bacteroidota</taxon>
        <taxon>Cytophagia</taxon>
        <taxon>Cytophagales</taxon>
        <taxon>Shiellaceae</taxon>
        <taxon>Shiella</taxon>
    </lineage>
</organism>
<reference evidence="1" key="1">
    <citation type="submission" date="2023-06" db="EMBL/GenBank/DDBJ databases">
        <title>Cytophagales bacterium Strain LB-30, isolated from soil.</title>
        <authorList>
            <person name="Liu B."/>
        </authorList>
    </citation>
    <scope>NUCLEOTIDE SEQUENCE</scope>
    <source>
        <strain evidence="1">LB-30</strain>
    </source>
</reference>
<dbReference type="EMBL" id="JAUHJS010000001">
    <property type="protein sequence ID" value="MDN4163863.1"/>
    <property type="molecule type" value="Genomic_DNA"/>
</dbReference>
<gene>
    <name evidence="1" type="ORF">QWY31_00040</name>
</gene>
<name>A0ABT8F0Q2_9BACT</name>
<dbReference type="RefSeq" id="WP_320002392.1">
    <property type="nucleotide sequence ID" value="NZ_JAUHJS010000001.1"/>
</dbReference>
<sequence>MVGSKLSNLDWLKKRCPIQPKKWHTEKVLRINEIENYRFYSRNSTKHYRGIINLADIKGIHYAYAYNDASDITWIDLLNNLKRFKDIRHSNMTYEELIEHAQSDYNESRTVSKFGSLYFTTTGQHRMALCKFLNLEKVTVQINEYTFNHEKYNTYKARKKFIKQLLDRSLISEELSESELMSFEHGINLNIRGVFIMFEDQVFDGIINLYDSLHTNKVLMTFESLIYGKPSPFNNDIRSKSDLPQFKYFLRKCKAEVLSDVLHAS</sequence>
<evidence type="ECO:0000313" key="2">
    <source>
        <dbReference type="Proteomes" id="UP001168552"/>
    </source>
</evidence>
<proteinExistence type="predicted"/>
<accession>A0ABT8F0Q2</accession>
<dbReference type="Proteomes" id="UP001168552">
    <property type="component" value="Unassembled WGS sequence"/>
</dbReference>
<keyword evidence="2" id="KW-1185">Reference proteome</keyword>
<protein>
    <submittedName>
        <fullName evidence="1">Uncharacterized protein</fullName>
    </submittedName>
</protein>